<keyword evidence="2" id="KW-1185">Reference proteome</keyword>
<dbReference type="STRING" id="658057.SAMN04488032_108187"/>
<sequence length="132" mass="15081">MGIDKVSADILNRTTQILRSGTESDIKRLGQYLTKFKLQKVEPVEDHARNIEEIIQLVEVLKQLKSSEKALELLNASTPNKDFLIRVSREIGLPVVKSDRVEQLKSKIVHEMVESRLNSEAIRNPHSTQQRP</sequence>
<reference evidence="1 2" key="1">
    <citation type="submission" date="2017-03" db="EMBL/GenBank/DDBJ databases">
        <authorList>
            <person name="Afonso C.L."/>
            <person name="Miller P.J."/>
            <person name="Scott M.A."/>
            <person name="Spackman E."/>
            <person name="Goraichik I."/>
            <person name="Dimitrov K.M."/>
            <person name="Suarez D.L."/>
            <person name="Swayne D.E."/>
        </authorList>
    </citation>
    <scope>NUCLEOTIDE SEQUENCE [LARGE SCALE GENOMIC DNA]</scope>
    <source>
        <strain evidence="1 2">CECT 7971</strain>
    </source>
</reference>
<dbReference type="AlphaFoldDB" id="A0A1Y5S1N3"/>
<organism evidence="1 2">
    <name type="scientific">Pacificibacter marinus</name>
    <dbReference type="NCBI Taxonomy" id="658057"/>
    <lineage>
        <taxon>Bacteria</taxon>
        <taxon>Pseudomonadati</taxon>
        <taxon>Pseudomonadota</taxon>
        <taxon>Alphaproteobacteria</taxon>
        <taxon>Rhodobacterales</taxon>
        <taxon>Roseobacteraceae</taxon>
        <taxon>Pacificibacter</taxon>
    </lineage>
</organism>
<evidence type="ECO:0000313" key="1">
    <source>
        <dbReference type="EMBL" id="SLN30062.1"/>
    </source>
</evidence>
<dbReference type="EMBL" id="FWFW01000003">
    <property type="protein sequence ID" value="SLN30062.1"/>
    <property type="molecule type" value="Genomic_DNA"/>
</dbReference>
<dbReference type="Proteomes" id="UP000193307">
    <property type="component" value="Unassembled WGS sequence"/>
</dbReference>
<gene>
    <name evidence="1" type="ORF">PAM7971_01120</name>
</gene>
<proteinExistence type="predicted"/>
<protein>
    <submittedName>
        <fullName evidence="1">Uncharacterized protein</fullName>
    </submittedName>
</protein>
<evidence type="ECO:0000313" key="2">
    <source>
        <dbReference type="Proteomes" id="UP000193307"/>
    </source>
</evidence>
<name>A0A1Y5S1N3_9RHOB</name>
<accession>A0A1Y5S1N3</accession>
<dbReference type="RefSeq" id="WP_085848025.1">
    <property type="nucleotide sequence ID" value="NZ_FNZV01000008.1"/>
</dbReference>